<organism evidence="1 2">
    <name type="scientific">Halorubrum vacuolatum</name>
    <name type="common">Natronobacterium vacuolatum</name>
    <dbReference type="NCBI Taxonomy" id="63740"/>
    <lineage>
        <taxon>Archaea</taxon>
        <taxon>Methanobacteriati</taxon>
        <taxon>Methanobacteriota</taxon>
        <taxon>Stenosarchaea group</taxon>
        <taxon>Halobacteria</taxon>
        <taxon>Halobacteriales</taxon>
        <taxon>Haloferacaceae</taxon>
        <taxon>Halorubrum</taxon>
    </lineage>
</organism>
<dbReference type="InterPro" id="IPR050490">
    <property type="entry name" value="Bact_solute-bd_prot1"/>
</dbReference>
<dbReference type="InterPro" id="IPR006311">
    <property type="entry name" value="TAT_signal"/>
</dbReference>
<proteinExistence type="predicted"/>
<keyword evidence="2" id="KW-1185">Reference proteome</keyword>
<dbReference type="PANTHER" id="PTHR43649:SF12">
    <property type="entry name" value="DIACETYLCHITOBIOSE BINDING PROTEIN DASA"/>
    <property type="match status" value="1"/>
</dbReference>
<dbReference type="Proteomes" id="UP000198397">
    <property type="component" value="Unassembled WGS sequence"/>
</dbReference>
<accession>A0A238XN91</accession>
<dbReference type="PANTHER" id="PTHR43649">
    <property type="entry name" value="ARABINOSE-BINDING PROTEIN-RELATED"/>
    <property type="match status" value="1"/>
</dbReference>
<reference evidence="1 2" key="1">
    <citation type="submission" date="2017-06" db="EMBL/GenBank/DDBJ databases">
        <authorList>
            <person name="Kim H.J."/>
            <person name="Triplett B.A."/>
        </authorList>
    </citation>
    <scope>NUCLEOTIDE SEQUENCE [LARGE SCALE GENOMIC DNA]</scope>
    <source>
        <strain evidence="1 2">DSM 8800</strain>
    </source>
</reference>
<dbReference type="RefSeq" id="WP_245809988.1">
    <property type="nucleotide sequence ID" value="NZ_FZNQ01000020.1"/>
</dbReference>
<gene>
    <name evidence="1" type="ORF">SAMN06264855_12012</name>
</gene>
<name>A0A238XN91_HALVU</name>
<evidence type="ECO:0000313" key="2">
    <source>
        <dbReference type="Proteomes" id="UP000198397"/>
    </source>
</evidence>
<dbReference type="EMBL" id="FZNQ01000020">
    <property type="protein sequence ID" value="SNR60021.1"/>
    <property type="molecule type" value="Genomic_DNA"/>
</dbReference>
<dbReference type="InterPro" id="IPR006059">
    <property type="entry name" value="SBP"/>
</dbReference>
<dbReference type="PROSITE" id="PS51318">
    <property type="entry name" value="TAT"/>
    <property type="match status" value="1"/>
</dbReference>
<sequence>MDTMSNDHTGGYNRRRLLQGSAALGLAAFAGCVGTEPDDDNGADDADDGADADGMADEIDVWGWDIAARAMMLTAEEYEAEHGGTINVEEFGREAMKEDLRSRLTAGSGAPDVAMLEMIDGPAEIDTGAILEISDRLDEAGIEDDFVEGAWASLTDDDGAYAIPWDIGPTAVYYRRDVYDEHGLEADAIETWDDFIEEGQKLPDDVYMTEIPENDLDGVWRYQFRQLGNRPFTEDGEVNIYNDDSIQIAETIKRLYDEDVGRLIEGWSPAWFDAYGAGDIASLPSAAWMEGTLRDELPETDGLWGVYRIPAHEEGGPRASNWGGSSLMIPSQIDGAERDRAWDFITWTLATDEMQLLMYDEYGLFPALETTYENEEVFDEELDFYDGQPARRLFADVAEEMPEYEYSVNTPEVSDAINNHFFAMLRDDLDPEEAVENAAEEVADRTDRELA</sequence>
<evidence type="ECO:0000313" key="1">
    <source>
        <dbReference type="EMBL" id="SNR60021.1"/>
    </source>
</evidence>
<dbReference type="Gene3D" id="3.40.190.10">
    <property type="entry name" value="Periplasmic binding protein-like II"/>
    <property type="match status" value="1"/>
</dbReference>
<dbReference type="SUPFAM" id="SSF53850">
    <property type="entry name" value="Periplasmic binding protein-like II"/>
    <property type="match status" value="1"/>
</dbReference>
<dbReference type="AlphaFoldDB" id="A0A238XN91"/>
<protein>
    <submittedName>
        <fullName evidence="1">Carbohydrate ABC transporter substrate-binding protein, CUT1 family</fullName>
    </submittedName>
</protein>
<dbReference type="Pfam" id="PF13416">
    <property type="entry name" value="SBP_bac_8"/>
    <property type="match status" value="1"/>
</dbReference>